<dbReference type="SUPFAM" id="SSF69318">
    <property type="entry name" value="Integrin alpha N-terminal domain"/>
    <property type="match status" value="2"/>
</dbReference>
<dbReference type="PANTHER" id="PTHR16026:SF0">
    <property type="entry name" value="CARTILAGE ACIDIC PROTEIN 1"/>
    <property type="match status" value="1"/>
</dbReference>
<evidence type="ECO:0000256" key="1">
    <source>
        <dbReference type="ARBA" id="ARBA00022729"/>
    </source>
</evidence>
<organism evidence="5 6">
    <name type="scientific">Arenibacter palladensis</name>
    <dbReference type="NCBI Taxonomy" id="237373"/>
    <lineage>
        <taxon>Bacteria</taxon>
        <taxon>Pseudomonadati</taxon>
        <taxon>Bacteroidota</taxon>
        <taxon>Flavobacteriia</taxon>
        <taxon>Flavobacteriales</taxon>
        <taxon>Flavobacteriaceae</taxon>
        <taxon>Arenibacter</taxon>
    </lineage>
</organism>
<gene>
    <name evidence="5" type="ORF">SAMN03080594_101843</name>
</gene>
<accession>A0A1M4V564</accession>
<sequence>MCGVIPILGTLCQFRFMMKKLIYFIFLALLVLACEPKSTQLFSKLDAAKTGVDFKNKLTETHKYNYFTYPYMYLGGGVSVGDVNNDGLEDIFFTGNMVANRLYLNKGDLQFEDISESAGIMGDERWYSGTTFVDINQDGYLDIYCSVGGKNGPNNNVLYINNKDNTFTEKAAEYGIDCDGISMQSTFFDYDRDGDLDLYVINYPPTSFTAPVEYYQYMLDHHEIKDSDRLYRNDNGKFTDVTVEAGLSSFGLSLGVVASDVNNDGYTDIFVSNDFNAPDFLFINNQDGTFTNQINTSLQQISFFGMGADIADFNNDGFMDIFQLDMSAEDNFRSKANMSSMDPAAFYKSVNVGLHHQYMQNSLQMNNGNEAGELPLFSNVARLAGVSSTDWSWGGLMADFDNDGWKDLFITNGIRRDVNNKDFYAKYREFFNKMEKDPNYKNKEEEVELLKYLEELPSEKLSNYMFQNNRDLTFTKKTDEWGFEEKTFSNGVAYSDLDNDGDLDLIINNLEDTASIYRNNATGSNQLTLELKGQGKVLPNGSKVSIYTSDGIQVQEYNTVRGYLSSVSPLLHFGLGQAKQVDSIVVAWSNGSTTKLDQIKANQRLTINYDENELVSSVKSEDKSPKLFETIDSLDLFKHNENVFNDFEVEVLLPHKNSTLGPSLATGDLNGDGLDDYIVGGAVGQNVAVYLQNASGEFSELIIPDLVQDKYYEDLGILIFDADNDGDNDFYIASGGNEFKPNSLGYEDRLYENLGNGKFQRNKDAIPDTKISGLNVSASDFDKDGDLDLFIGGRLVPKKYPYPADSYILENVSTPEGVKFVDATEKVLPGLKSLGLVTASSWIDFDNDGWEDLVIVGEWMPIKFYRNVKGVFEDVSDQLVQGNTSGWWFSLEKGDFDNDGDQDLIVGNLGKNYKYQASSKSPFKVYLNDFDSNETSDIVLSYKKGETEFPVRGRQCSSQQMPAIKMKFQDYNSFASATLKQIYTDKLLEESLSYEITSFASIYLENNNGVFAARPLPQLAQISSINKFVVDDFNKDGNLDVVLAGNLYNAEVETPRNDSSFGLFLQGDGTGNFMARTMMESGLKIVGDVRGMELLSVKGQKHLLVAKNDDFMQMIKVN</sequence>
<keyword evidence="1" id="KW-0732">Signal</keyword>
<keyword evidence="6" id="KW-1185">Reference proteome</keyword>
<protein>
    <submittedName>
        <fullName evidence="5">Repeat domain-containing protein</fullName>
    </submittedName>
</protein>
<dbReference type="Pfam" id="PF07593">
    <property type="entry name" value="UnbV_ASPIC"/>
    <property type="match status" value="1"/>
</dbReference>
<dbReference type="PANTHER" id="PTHR16026">
    <property type="entry name" value="CARTILAGE ACIDIC PROTEIN 1"/>
    <property type="match status" value="1"/>
</dbReference>
<dbReference type="Pfam" id="PF13517">
    <property type="entry name" value="FG-GAP_3"/>
    <property type="match status" value="5"/>
</dbReference>
<dbReference type="InterPro" id="IPR028994">
    <property type="entry name" value="Integrin_alpha_N"/>
</dbReference>
<dbReference type="InterPro" id="IPR013517">
    <property type="entry name" value="FG-GAP"/>
</dbReference>
<name>A0A1M4V564_9FLAO</name>
<keyword evidence="3" id="KW-0325">Glycoprotein</keyword>
<dbReference type="InterPro" id="IPR013519">
    <property type="entry name" value="Int_alpha_beta-p"/>
</dbReference>
<dbReference type="Gene3D" id="2.130.10.130">
    <property type="entry name" value="Integrin alpha, N-terminal"/>
    <property type="match status" value="5"/>
</dbReference>
<evidence type="ECO:0000256" key="3">
    <source>
        <dbReference type="ARBA" id="ARBA00023180"/>
    </source>
</evidence>
<proteinExistence type="predicted"/>
<evidence type="ECO:0000256" key="2">
    <source>
        <dbReference type="ARBA" id="ARBA00022737"/>
    </source>
</evidence>
<dbReference type="InterPro" id="IPR011519">
    <property type="entry name" value="UnbV_ASPIC"/>
</dbReference>
<dbReference type="EMBL" id="FQUX01000001">
    <property type="protein sequence ID" value="SHE64037.1"/>
    <property type="molecule type" value="Genomic_DNA"/>
</dbReference>
<evidence type="ECO:0000259" key="4">
    <source>
        <dbReference type="Pfam" id="PF07593"/>
    </source>
</evidence>
<dbReference type="AlphaFoldDB" id="A0A1M4V564"/>
<reference evidence="6" key="1">
    <citation type="submission" date="2016-11" db="EMBL/GenBank/DDBJ databases">
        <authorList>
            <person name="Varghese N."/>
            <person name="Submissions S."/>
        </authorList>
    </citation>
    <scope>NUCLEOTIDE SEQUENCE [LARGE SCALE GENOMIC DNA]</scope>
    <source>
        <strain evidence="6">DSM 17539</strain>
    </source>
</reference>
<keyword evidence="2" id="KW-0677">Repeat</keyword>
<dbReference type="Proteomes" id="UP000184406">
    <property type="component" value="Unassembled WGS sequence"/>
</dbReference>
<dbReference type="InterPro" id="IPR027039">
    <property type="entry name" value="Crtac1"/>
</dbReference>
<evidence type="ECO:0000313" key="6">
    <source>
        <dbReference type="Proteomes" id="UP000184406"/>
    </source>
</evidence>
<dbReference type="SMART" id="SM00191">
    <property type="entry name" value="Int_alpha"/>
    <property type="match status" value="5"/>
</dbReference>
<evidence type="ECO:0000313" key="5">
    <source>
        <dbReference type="EMBL" id="SHE64037.1"/>
    </source>
</evidence>
<feature type="domain" description="ASPIC/UnbV" evidence="4">
    <location>
        <begin position="541"/>
        <end position="606"/>
    </location>
</feature>